<evidence type="ECO:0000313" key="2">
    <source>
        <dbReference type="Proteomes" id="UP000662572"/>
    </source>
</evidence>
<dbReference type="EMBL" id="BMZB01000001">
    <property type="protein sequence ID" value="GGZ30784.1"/>
    <property type="molecule type" value="Genomic_DNA"/>
</dbReference>
<keyword evidence="2" id="KW-1185">Reference proteome</keyword>
<dbReference type="Pfam" id="PF05962">
    <property type="entry name" value="HutD"/>
    <property type="match status" value="1"/>
</dbReference>
<dbReference type="PANTHER" id="PTHR37943:SF1">
    <property type="entry name" value="PROTEIN VES"/>
    <property type="match status" value="1"/>
</dbReference>
<comment type="caution">
    <text evidence="1">The sequence shown here is derived from an EMBL/GenBank/DDBJ whole genome shotgun (WGS) entry which is preliminary data.</text>
</comment>
<dbReference type="PANTHER" id="PTHR37943">
    <property type="entry name" value="PROTEIN VES"/>
    <property type="match status" value="1"/>
</dbReference>
<reference evidence="1" key="1">
    <citation type="journal article" date="2014" name="Int. J. Syst. Evol. Microbiol.">
        <title>Complete genome sequence of Corynebacterium casei LMG S-19264T (=DSM 44701T), isolated from a smear-ripened cheese.</title>
        <authorList>
            <consortium name="US DOE Joint Genome Institute (JGI-PGF)"/>
            <person name="Walter F."/>
            <person name="Albersmeier A."/>
            <person name="Kalinowski J."/>
            <person name="Ruckert C."/>
        </authorList>
    </citation>
    <scope>NUCLEOTIDE SEQUENCE</scope>
    <source>
        <strain evidence="1">KCTC 32296</strain>
    </source>
</reference>
<proteinExistence type="predicted"/>
<reference evidence="1" key="2">
    <citation type="submission" date="2020-09" db="EMBL/GenBank/DDBJ databases">
        <authorList>
            <person name="Sun Q."/>
            <person name="Kim S."/>
        </authorList>
    </citation>
    <scope>NUCLEOTIDE SEQUENCE</scope>
    <source>
        <strain evidence="1">KCTC 32296</strain>
    </source>
</reference>
<dbReference type="Gene3D" id="2.60.120.10">
    <property type="entry name" value="Jelly Rolls"/>
    <property type="match status" value="1"/>
</dbReference>
<dbReference type="InterPro" id="IPR010282">
    <property type="entry name" value="Uncharacterised_HutD/Ves"/>
</dbReference>
<protein>
    <recommendedName>
        <fullName evidence="3">HutD family protein</fullName>
    </recommendedName>
</protein>
<evidence type="ECO:0000313" key="1">
    <source>
        <dbReference type="EMBL" id="GGZ30784.1"/>
    </source>
</evidence>
<sequence length="181" mass="19287">MIRYLPASARVPQPWKNGGGVTREIAVSPPGASMTDFDWRISMATVDIAGPFSAFEGIDRHLTVLEGYLHLTVDGYAHPLQAEQGLAFAGDVPAQGEPLGGPVTDLNVMTQRGRFMATVTVVAPQARLTPFAGATVLLACAPTVVCSHKFNIYDALWLDDWPTDGAVNGAGKLIRIDILSV</sequence>
<name>A0A918Q1T3_9CAUL</name>
<dbReference type="RefSeq" id="WP_229807625.1">
    <property type="nucleotide sequence ID" value="NZ_BMZB01000001.1"/>
</dbReference>
<evidence type="ECO:0008006" key="3">
    <source>
        <dbReference type="Google" id="ProtNLM"/>
    </source>
</evidence>
<dbReference type="SUPFAM" id="SSF51182">
    <property type="entry name" value="RmlC-like cupins"/>
    <property type="match status" value="1"/>
</dbReference>
<organism evidence="1 2">
    <name type="scientific">Asticcacaulis endophyticus</name>
    <dbReference type="NCBI Taxonomy" id="1395890"/>
    <lineage>
        <taxon>Bacteria</taxon>
        <taxon>Pseudomonadati</taxon>
        <taxon>Pseudomonadota</taxon>
        <taxon>Alphaproteobacteria</taxon>
        <taxon>Caulobacterales</taxon>
        <taxon>Caulobacteraceae</taxon>
        <taxon>Asticcacaulis</taxon>
    </lineage>
</organism>
<accession>A0A918Q1T3</accession>
<dbReference type="InterPro" id="IPR014710">
    <property type="entry name" value="RmlC-like_jellyroll"/>
</dbReference>
<dbReference type="AlphaFoldDB" id="A0A918Q1T3"/>
<gene>
    <name evidence="1" type="ORF">GCM10011273_16550</name>
</gene>
<dbReference type="Proteomes" id="UP000662572">
    <property type="component" value="Unassembled WGS sequence"/>
</dbReference>
<dbReference type="CDD" id="cd20293">
    <property type="entry name" value="cupin_HutD_N"/>
    <property type="match status" value="1"/>
</dbReference>
<dbReference type="InterPro" id="IPR011051">
    <property type="entry name" value="RmlC_Cupin_sf"/>
</dbReference>